<dbReference type="Pfam" id="PF02152">
    <property type="entry name" value="FolB"/>
    <property type="match status" value="1"/>
</dbReference>
<comment type="caution">
    <text evidence="8">The sequence shown here is derived from an EMBL/GenBank/DDBJ whole genome shotgun (WGS) entry which is preliminary data.</text>
</comment>
<keyword evidence="9" id="KW-1185">Reference proteome</keyword>
<evidence type="ECO:0000256" key="6">
    <source>
        <dbReference type="RuleBase" id="RU362079"/>
    </source>
</evidence>
<dbReference type="SUPFAM" id="SSF55620">
    <property type="entry name" value="Tetrahydrobiopterin biosynthesis enzymes-like"/>
    <property type="match status" value="1"/>
</dbReference>
<evidence type="ECO:0000313" key="9">
    <source>
        <dbReference type="Proteomes" id="UP000078287"/>
    </source>
</evidence>
<keyword evidence="4 6" id="KW-0289">Folate biosynthesis</keyword>
<dbReference type="SMART" id="SM00905">
    <property type="entry name" value="FolB"/>
    <property type="match status" value="1"/>
</dbReference>
<dbReference type="CDD" id="cd00534">
    <property type="entry name" value="DHNA_DHNTPE"/>
    <property type="match status" value="1"/>
</dbReference>
<dbReference type="EC" id="4.1.2.25" evidence="6"/>
<accession>A0A178MHL0</accession>
<evidence type="ECO:0000256" key="5">
    <source>
        <dbReference type="ARBA" id="ARBA00023239"/>
    </source>
</evidence>
<dbReference type="PANTHER" id="PTHR42844:SF1">
    <property type="entry name" value="DIHYDRONEOPTERIN ALDOLASE 1-RELATED"/>
    <property type="match status" value="1"/>
</dbReference>
<keyword evidence="5 6" id="KW-0456">Lyase</keyword>
<dbReference type="Gene3D" id="3.30.1130.10">
    <property type="match status" value="1"/>
</dbReference>
<dbReference type="RefSeq" id="WP_066783759.1">
    <property type="nucleotide sequence ID" value="NZ_LWQS01000036.1"/>
</dbReference>
<dbReference type="EMBL" id="LWQS01000036">
    <property type="protein sequence ID" value="OAN47608.1"/>
    <property type="molecule type" value="Genomic_DNA"/>
</dbReference>
<comment type="catalytic activity">
    <reaction evidence="1 6">
        <text>7,8-dihydroneopterin = 6-hydroxymethyl-7,8-dihydropterin + glycolaldehyde</text>
        <dbReference type="Rhea" id="RHEA:10540"/>
        <dbReference type="ChEBI" id="CHEBI:17001"/>
        <dbReference type="ChEBI" id="CHEBI:17071"/>
        <dbReference type="ChEBI" id="CHEBI:44841"/>
        <dbReference type="EC" id="4.1.2.25"/>
    </reaction>
</comment>
<evidence type="ECO:0000259" key="7">
    <source>
        <dbReference type="SMART" id="SM00905"/>
    </source>
</evidence>
<name>A0A178MHL0_9CHLR</name>
<feature type="domain" description="Dihydroneopterin aldolase/epimerase" evidence="7">
    <location>
        <begin position="11"/>
        <end position="125"/>
    </location>
</feature>
<dbReference type="FunFam" id="3.30.1130.10:FF:000003">
    <property type="entry name" value="7,8-dihydroneopterin aldolase"/>
    <property type="match status" value="1"/>
</dbReference>
<dbReference type="InterPro" id="IPR006156">
    <property type="entry name" value="Dihydroneopterin_aldolase"/>
</dbReference>
<proteinExistence type="inferred from homology"/>
<comment type="function">
    <text evidence="6">Catalyzes the conversion of 7,8-dihydroneopterin to 6-hydroxymethyl-7,8-dihydropterin.</text>
</comment>
<dbReference type="OrthoDB" id="9803748at2"/>
<dbReference type="PANTHER" id="PTHR42844">
    <property type="entry name" value="DIHYDRONEOPTERIN ALDOLASE 1-RELATED"/>
    <property type="match status" value="1"/>
</dbReference>
<evidence type="ECO:0000256" key="4">
    <source>
        <dbReference type="ARBA" id="ARBA00022909"/>
    </source>
</evidence>
<evidence type="ECO:0000313" key="8">
    <source>
        <dbReference type="EMBL" id="OAN47608.1"/>
    </source>
</evidence>
<evidence type="ECO:0000256" key="1">
    <source>
        <dbReference type="ARBA" id="ARBA00001353"/>
    </source>
</evidence>
<dbReference type="GO" id="GO:0004150">
    <property type="term" value="F:dihydroneopterin aldolase activity"/>
    <property type="evidence" value="ECO:0007669"/>
    <property type="project" value="UniProtKB-UniRule"/>
</dbReference>
<dbReference type="InterPro" id="IPR043133">
    <property type="entry name" value="GTP-CH-I_C/QueF"/>
</dbReference>
<reference evidence="8 9" key="1">
    <citation type="submission" date="2016-04" db="EMBL/GenBank/DDBJ databases">
        <title>Chloroflexus islandicus sp. nov., a thermophilic filamentous anoxygenic phototrophic bacterium from geyser Strokkur (Iceland).</title>
        <authorList>
            <person name="Gaisin V.A."/>
            <person name="Kalashnikov A.M."/>
            <person name="Sukhacheva M.V."/>
            <person name="Grouzdev D.S."/>
            <person name="Ivanov T.M."/>
            <person name="Kuznetsov B."/>
            <person name="Gorlenko V.M."/>
        </authorList>
    </citation>
    <scope>NUCLEOTIDE SEQUENCE [LARGE SCALE GENOMIC DNA]</scope>
    <source>
        <strain evidence="9">isl-2</strain>
    </source>
</reference>
<dbReference type="GO" id="GO:0046656">
    <property type="term" value="P:folic acid biosynthetic process"/>
    <property type="evidence" value="ECO:0007669"/>
    <property type="project" value="UniProtKB-UniRule"/>
</dbReference>
<dbReference type="Proteomes" id="UP000078287">
    <property type="component" value="Unassembled WGS sequence"/>
</dbReference>
<dbReference type="InterPro" id="IPR006157">
    <property type="entry name" value="FolB_dom"/>
</dbReference>
<sequence length="127" mass="13881">MSDWGIGHDRIILSGMQFIGYHGTRPEENQLGQRFVVDVAVELDLRAAGASDDLNQTVDYSQIHDRAREIVCGPALQLTEAVAERIATAVLTDHPQIRAVAVRVAKPGVRLGDTILAGSVVEIVRRR</sequence>
<dbReference type="NCBIfam" id="TIGR00525">
    <property type="entry name" value="folB"/>
    <property type="match status" value="1"/>
</dbReference>
<dbReference type="NCBIfam" id="TIGR00526">
    <property type="entry name" value="folB_dom"/>
    <property type="match status" value="1"/>
</dbReference>
<evidence type="ECO:0000256" key="3">
    <source>
        <dbReference type="ARBA" id="ARBA00005708"/>
    </source>
</evidence>
<protein>
    <recommendedName>
        <fullName evidence="6">7,8-dihydroneopterin aldolase</fullName>
        <ecNumber evidence="6">4.1.2.25</ecNumber>
    </recommendedName>
</protein>
<dbReference type="STRING" id="1707952.A6A03_10175"/>
<dbReference type="GO" id="GO:0046654">
    <property type="term" value="P:tetrahydrofolate biosynthetic process"/>
    <property type="evidence" value="ECO:0007669"/>
    <property type="project" value="UniProtKB-UniRule"/>
</dbReference>
<comment type="similarity">
    <text evidence="3 6">Belongs to the DHNA family.</text>
</comment>
<dbReference type="GO" id="GO:0005737">
    <property type="term" value="C:cytoplasm"/>
    <property type="evidence" value="ECO:0007669"/>
    <property type="project" value="TreeGrafter"/>
</dbReference>
<gene>
    <name evidence="8" type="ORF">A6A03_10175</name>
</gene>
<comment type="pathway">
    <text evidence="2 6">Cofactor biosynthesis; tetrahydrofolate biosynthesis; 2-amino-4-hydroxy-6-hydroxymethyl-7,8-dihydropteridine diphosphate from 7,8-dihydroneopterin triphosphate: step 3/4.</text>
</comment>
<dbReference type="AlphaFoldDB" id="A0A178MHL0"/>
<evidence type="ECO:0000256" key="2">
    <source>
        <dbReference type="ARBA" id="ARBA00005013"/>
    </source>
</evidence>
<organism evidence="8 9">
    <name type="scientific">Chloroflexus islandicus</name>
    <dbReference type="NCBI Taxonomy" id="1707952"/>
    <lineage>
        <taxon>Bacteria</taxon>
        <taxon>Bacillati</taxon>
        <taxon>Chloroflexota</taxon>
        <taxon>Chloroflexia</taxon>
        <taxon>Chloroflexales</taxon>
        <taxon>Chloroflexineae</taxon>
        <taxon>Chloroflexaceae</taxon>
        <taxon>Chloroflexus</taxon>
    </lineage>
</organism>
<dbReference type="UniPathway" id="UPA00077">
    <property type="reaction ID" value="UER00154"/>
</dbReference>